<feature type="compositionally biased region" description="Polar residues" evidence="4">
    <location>
        <begin position="826"/>
        <end position="835"/>
    </location>
</feature>
<dbReference type="InterPro" id="IPR004176">
    <property type="entry name" value="Clp_R_N"/>
</dbReference>
<dbReference type="Gene3D" id="1.10.1780.10">
    <property type="entry name" value="Clp, N-terminal domain"/>
    <property type="match status" value="1"/>
</dbReference>
<organism evidence="6 7">
    <name type="scientific">Handroanthus impetiginosus</name>
    <dbReference type="NCBI Taxonomy" id="429701"/>
    <lineage>
        <taxon>Eukaryota</taxon>
        <taxon>Viridiplantae</taxon>
        <taxon>Streptophyta</taxon>
        <taxon>Embryophyta</taxon>
        <taxon>Tracheophyta</taxon>
        <taxon>Spermatophyta</taxon>
        <taxon>Magnoliopsida</taxon>
        <taxon>eudicotyledons</taxon>
        <taxon>Gunneridae</taxon>
        <taxon>Pentapetalae</taxon>
        <taxon>asterids</taxon>
        <taxon>lamiids</taxon>
        <taxon>Lamiales</taxon>
        <taxon>Bignoniaceae</taxon>
        <taxon>Crescentiina</taxon>
        <taxon>Tabebuia alliance</taxon>
        <taxon>Handroanthus</taxon>
    </lineage>
</organism>
<dbReference type="Gene3D" id="3.40.50.300">
    <property type="entry name" value="P-loop containing nucleotide triphosphate hydrolases"/>
    <property type="match status" value="2"/>
</dbReference>
<dbReference type="SUPFAM" id="SSF81923">
    <property type="entry name" value="Double Clp-N motif"/>
    <property type="match status" value="1"/>
</dbReference>
<proteinExistence type="inferred from homology"/>
<keyword evidence="2 3" id="KW-0677">Repeat</keyword>
<feature type="region of interest" description="Disordered" evidence="4">
    <location>
        <begin position="813"/>
        <end position="853"/>
    </location>
</feature>
<dbReference type="SUPFAM" id="SSF52540">
    <property type="entry name" value="P-loop containing nucleoside triphosphate hydrolases"/>
    <property type="match status" value="1"/>
</dbReference>
<keyword evidence="7" id="KW-1185">Reference proteome</keyword>
<dbReference type="PANTHER" id="PTHR43572:SF3">
    <property type="entry name" value="PROTEIN SMAX1-LIKE 5"/>
    <property type="match status" value="1"/>
</dbReference>
<evidence type="ECO:0000313" key="6">
    <source>
        <dbReference type="EMBL" id="PIN03962.1"/>
    </source>
</evidence>
<sequence length="995" mass="111131">MRAGAFAAPHTLSAEAASVLKHSLSLARRRGHAQVTPLHVAATLLSSGASLLRRACLKSQPHQPSHAVQCRALELCFNITLNRLPATPGPLLHAQPTLSNALVAAIKRAQAHQRRDCIEQQQQLQQPLVAIKVELEQLILSILDDPSVSRVMREAGFSSTAVKKNLEDSNSVSSIFQCYNASGGIYSTPSSPPSETKREVVNPCSFWHSHLHPYASEQNPFIFSPQRIKSVSGSSIGDASSYLEKDIRVVLEVLLRKTRRNTAIVGDSLSMAEDLVAQLMSKVERRDVPEELKSAHLIKFQFSSVPLRFMKREEVEMNISDLKRKVDSFASSGGVIIYTGDLRWTVNNGDHDEREGVFSSIYSPVDHLISEMGRLLSSYNNSISNSKVRLLATANYQTYIKCQMKQPPLDVQWALQAVSVPSSGGLSGQDSRIDPSQDLEEKPFCVKEEQDVLTCCPECKSNYEKEAGFKSVDQSSSSGSGNSAQLPFWLRPHGVERLLKDDLVLLRRKYNRLCQSLHQGSHNPNNTSSVISNQCYLGKHYNYTSSYWYSPNESSIFADSDTISFAANPNQTASSLPRFQRQQSCHIDFSFSNESSKYQSMVPTSDSLKALHDKEEEITLELGNSSYASEKHALADIFQENVPWQSETIPLILEALTNSKANQNSDKFVLIQGNDLVGKRRLAVGIAKSMLGSSDLLFRMNMRKRTKTVAQNCEILEKALSNHEKIVILVEDVDCGDPEFVKFLVDGLEKDTGNMIFILTMDGDTSHNKAKENMDSVIQMQLLVNEMPNLDHKRKVDWDMTIKIKSQRINQMEEGSLDANGKREFNGQSSSNTLDLNIKDDGDHQGKPGELGPISSDLIREITTEQHNSLSFLGKIKNCFVLNRNLDQEERAREMFLSKFQTSFQEVSASRNITSFSVEEMVLEEVLQGSGLYLNSLFERWLEEVFQTSLRMVDNGLSEKVSIRLCLGGKDRSYPEDGFMGTCLPKRIQVSNFTG</sequence>
<comment type="similarity">
    <text evidence="1">Belongs to the ClpA/ClpB family.</text>
</comment>
<dbReference type="InterPro" id="IPR027417">
    <property type="entry name" value="P-loop_NTPase"/>
</dbReference>
<dbReference type="InterPro" id="IPR051650">
    <property type="entry name" value="SL_signaling_regulator"/>
</dbReference>
<dbReference type="EMBL" id="NKXS01005324">
    <property type="protein sequence ID" value="PIN03962.1"/>
    <property type="molecule type" value="Genomic_DNA"/>
</dbReference>
<evidence type="ECO:0000256" key="3">
    <source>
        <dbReference type="PROSITE-ProRule" id="PRU01251"/>
    </source>
</evidence>
<protein>
    <submittedName>
        <fullName evidence="6">Chaperone HSP104</fullName>
    </submittedName>
</protein>
<comment type="caution">
    <text evidence="6">The sequence shown here is derived from an EMBL/GenBank/DDBJ whole genome shotgun (WGS) entry which is preliminary data.</text>
</comment>
<dbReference type="PROSITE" id="PS51903">
    <property type="entry name" value="CLP_R"/>
    <property type="match status" value="1"/>
</dbReference>
<dbReference type="STRING" id="429701.A0A2G9GFH0"/>
<evidence type="ECO:0000259" key="5">
    <source>
        <dbReference type="PROSITE" id="PS51903"/>
    </source>
</evidence>
<dbReference type="Proteomes" id="UP000231279">
    <property type="component" value="Unassembled WGS sequence"/>
</dbReference>
<dbReference type="Pfam" id="PF02861">
    <property type="entry name" value="Clp_N"/>
    <property type="match status" value="1"/>
</dbReference>
<feature type="compositionally biased region" description="Basic and acidic residues" evidence="4">
    <location>
        <begin position="837"/>
        <end position="847"/>
    </location>
</feature>
<dbReference type="InterPro" id="IPR058680">
    <property type="entry name" value="NBD_SMAX1-like"/>
</dbReference>
<dbReference type="OrthoDB" id="1872342at2759"/>
<dbReference type="Pfam" id="PF23569">
    <property type="entry name" value="NBD_SMAX1"/>
    <property type="match status" value="1"/>
</dbReference>
<name>A0A2G9GFH0_9LAMI</name>
<feature type="domain" description="Clp R" evidence="5">
    <location>
        <begin position="9"/>
        <end position="172"/>
    </location>
</feature>
<gene>
    <name evidence="6" type="ORF">CDL12_23506</name>
</gene>
<evidence type="ECO:0000256" key="1">
    <source>
        <dbReference type="ARBA" id="ARBA00008675"/>
    </source>
</evidence>
<dbReference type="AlphaFoldDB" id="A0A2G9GFH0"/>
<evidence type="ECO:0000256" key="4">
    <source>
        <dbReference type="SAM" id="MobiDB-lite"/>
    </source>
</evidence>
<evidence type="ECO:0000256" key="2">
    <source>
        <dbReference type="ARBA" id="ARBA00022737"/>
    </source>
</evidence>
<dbReference type="InterPro" id="IPR036628">
    <property type="entry name" value="Clp_N_dom_sf"/>
</dbReference>
<accession>A0A2G9GFH0</accession>
<evidence type="ECO:0000313" key="7">
    <source>
        <dbReference type="Proteomes" id="UP000231279"/>
    </source>
</evidence>
<dbReference type="PANTHER" id="PTHR43572">
    <property type="entry name" value="CHAPERONE PROTEIN CLPD, CHLOROPLASTIC"/>
    <property type="match status" value="1"/>
</dbReference>
<reference evidence="7" key="1">
    <citation type="journal article" date="2018" name="Gigascience">
        <title>Genome assembly of the Pink Ipe (Handroanthus impetiginosus, Bignoniaceae), a highly valued, ecologically keystone Neotropical timber forest tree.</title>
        <authorList>
            <person name="Silva-Junior O.B."/>
            <person name="Grattapaglia D."/>
            <person name="Novaes E."/>
            <person name="Collevatti R.G."/>
        </authorList>
    </citation>
    <scope>NUCLEOTIDE SEQUENCE [LARGE SCALE GENOMIC DNA]</scope>
    <source>
        <strain evidence="7">cv. UFG-1</strain>
    </source>
</reference>